<keyword evidence="4 8" id="KW-1015">Disulfide bond</keyword>
<gene>
    <name evidence="10" type="ORF">FOKN1_2215</name>
</gene>
<feature type="domain" description="Thioredoxin" evidence="9">
    <location>
        <begin position="1"/>
        <end position="118"/>
    </location>
</feature>
<organism evidence="10 11">
    <name type="scientific">Thiohalobacter thiocyanaticus</name>
    <dbReference type="NCBI Taxonomy" id="585455"/>
    <lineage>
        <taxon>Bacteria</taxon>
        <taxon>Pseudomonadati</taxon>
        <taxon>Pseudomonadota</taxon>
        <taxon>Gammaproteobacteria</taxon>
        <taxon>Thiohalobacterales</taxon>
        <taxon>Thiohalobacteraceae</taxon>
        <taxon>Thiohalobacter</taxon>
    </lineage>
</organism>
<dbReference type="InterPro" id="IPR005746">
    <property type="entry name" value="Thioredoxin"/>
</dbReference>
<evidence type="ECO:0000256" key="7">
    <source>
        <dbReference type="PIRSR" id="PIRSR000077-1"/>
    </source>
</evidence>
<proteinExistence type="inferred from homology"/>
<sequence length="122" mass="14163">MHDKRRDTPIYNVDYDDFEARVLSPSHERPILVDLWAEWCSPCLVIAPVLERVIAGFGGAVWLAKVEVDEGENMKLAGHYRVRGFPTLILFERGEEKARFSSARPQHFIREFIEQHSELLKL</sequence>
<evidence type="ECO:0000313" key="11">
    <source>
        <dbReference type="Proteomes" id="UP000218765"/>
    </source>
</evidence>
<keyword evidence="11" id="KW-1185">Reference proteome</keyword>
<dbReference type="RefSeq" id="WP_096366666.1">
    <property type="nucleotide sequence ID" value="NZ_AP018052.1"/>
</dbReference>
<evidence type="ECO:0000256" key="1">
    <source>
        <dbReference type="ARBA" id="ARBA00008987"/>
    </source>
</evidence>
<comment type="similarity">
    <text evidence="1 6">Belongs to the thioredoxin family.</text>
</comment>
<feature type="site" description="Contributes to redox potential value" evidence="7">
    <location>
        <position position="34"/>
    </location>
</feature>
<evidence type="ECO:0000256" key="6">
    <source>
        <dbReference type="PIRNR" id="PIRNR000077"/>
    </source>
</evidence>
<dbReference type="Gene3D" id="3.40.30.10">
    <property type="entry name" value="Glutaredoxin"/>
    <property type="match status" value="1"/>
</dbReference>
<evidence type="ECO:0000256" key="3">
    <source>
        <dbReference type="ARBA" id="ARBA00022982"/>
    </source>
</evidence>
<dbReference type="OrthoDB" id="9790390at2"/>
<evidence type="ECO:0000256" key="8">
    <source>
        <dbReference type="PIRSR" id="PIRSR000077-4"/>
    </source>
</evidence>
<feature type="site" description="Contributes to redox potential value" evidence="7">
    <location>
        <position position="42"/>
    </location>
</feature>
<dbReference type="GO" id="GO:0015035">
    <property type="term" value="F:protein-disulfide reductase activity"/>
    <property type="evidence" value="ECO:0007669"/>
    <property type="project" value="InterPro"/>
</dbReference>
<dbReference type="PANTHER" id="PTHR45663">
    <property type="entry name" value="GEO12009P1"/>
    <property type="match status" value="1"/>
</dbReference>
<evidence type="ECO:0000259" key="9">
    <source>
        <dbReference type="PROSITE" id="PS51352"/>
    </source>
</evidence>
<keyword evidence="5 8" id="KW-0676">Redox-active center</keyword>
<feature type="site" description="Contributes to redox potential value" evidence="7">
    <location>
        <position position="41"/>
    </location>
</feature>
<dbReference type="SUPFAM" id="SSF52833">
    <property type="entry name" value="Thioredoxin-like"/>
    <property type="match status" value="1"/>
</dbReference>
<feature type="active site" description="Nucleophile" evidence="7">
    <location>
        <position position="40"/>
    </location>
</feature>
<dbReference type="PANTHER" id="PTHR45663:SF11">
    <property type="entry name" value="GEO12009P1"/>
    <property type="match status" value="1"/>
</dbReference>
<evidence type="ECO:0000313" key="10">
    <source>
        <dbReference type="EMBL" id="BAZ94592.1"/>
    </source>
</evidence>
<accession>A0A1Z4VT58</accession>
<dbReference type="GO" id="GO:0005737">
    <property type="term" value="C:cytoplasm"/>
    <property type="evidence" value="ECO:0007669"/>
    <property type="project" value="TreeGrafter"/>
</dbReference>
<dbReference type="Pfam" id="PF00085">
    <property type="entry name" value="Thioredoxin"/>
    <property type="match status" value="1"/>
</dbReference>
<dbReference type="KEGG" id="ttc:FOKN1_2215"/>
<keyword evidence="2" id="KW-0813">Transport</keyword>
<dbReference type="InterPro" id="IPR036249">
    <property type="entry name" value="Thioredoxin-like_sf"/>
</dbReference>
<keyword evidence="3" id="KW-0249">Electron transport</keyword>
<dbReference type="Proteomes" id="UP000218765">
    <property type="component" value="Chromosome"/>
</dbReference>
<dbReference type="AlphaFoldDB" id="A0A1Z4VT58"/>
<feature type="disulfide bond" description="Redox-active" evidence="8">
    <location>
        <begin position="40"/>
        <end position="43"/>
    </location>
</feature>
<reference evidence="10 11" key="1">
    <citation type="submission" date="2017-05" db="EMBL/GenBank/DDBJ databases">
        <title>Thiocyanate degradation by Thiohalobacter thiocyanaticus FOKN1.</title>
        <authorList>
            <person name="Oshiki M."/>
            <person name="Fukushima T."/>
            <person name="Kawano S."/>
            <person name="Nakagawa J."/>
        </authorList>
    </citation>
    <scope>NUCLEOTIDE SEQUENCE [LARGE SCALE GENOMIC DNA]</scope>
    <source>
        <strain evidence="10 11">FOKN1</strain>
    </source>
</reference>
<name>A0A1Z4VT58_9GAMM</name>
<dbReference type="PIRSF" id="PIRSF000077">
    <property type="entry name" value="Thioredoxin"/>
    <property type="match status" value="1"/>
</dbReference>
<feature type="active site" description="Nucleophile" evidence="7">
    <location>
        <position position="43"/>
    </location>
</feature>
<dbReference type="InterPro" id="IPR013766">
    <property type="entry name" value="Thioredoxin_domain"/>
</dbReference>
<protein>
    <recommendedName>
        <fullName evidence="6">Thioredoxin</fullName>
    </recommendedName>
</protein>
<evidence type="ECO:0000256" key="4">
    <source>
        <dbReference type="ARBA" id="ARBA00023157"/>
    </source>
</evidence>
<evidence type="ECO:0000256" key="5">
    <source>
        <dbReference type="ARBA" id="ARBA00023284"/>
    </source>
</evidence>
<evidence type="ECO:0000256" key="2">
    <source>
        <dbReference type="ARBA" id="ARBA00022448"/>
    </source>
</evidence>
<dbReference type="EMBL" id="AP018052">
    <property type="protein sequence ID" value="BAZ94592.1"/>
    <property type="molecule type" value="Genomic_DNA"/>
</dbReference>
<dbReference type="PRINTS" id="PR00421">
    <property type="entry name" value="THIOREDOXIN"/>
</dbReference>
<dbReference type="PROSITE" id="PS51352">
    <property type="entry name" value="THIOREDOXIN_2"/>
    <property type="match status" value="1"/>
</dbReference>
<dbReference type="CDD" id="cd02947">
    <property type="entry name" value="TRX_family"/>
    <property type="match status" value="1"/>
</dbReference>